<keyword evidence="1" id="KW-0436">Ligase</keyword>
<keyword evidence="4" id="KW-0648">Protein biosynthesis</keyword>
<organism evidence="7">
    <name type="scientific">freshwater metagenome</name>
    <dbReference type="NCBI Taxonomy" id="449393"/>
    <lineage>
        <taxon>unclassified sequences</taxon>
        <taxon>metagenomes</taxon>
        <taxon>ecological metagenomes</taxon>
    </lineage>
</organism>
<protein>
    <submittedName>
        <fullName evidence="7">Unannotated protein</fullName>
    </submittedName>
</protein>
<evidence type="ECO:0000256" key="2">
    <source>
        <dbReference type="ARBA" id="ARBA00022741"/>
    </source>
</evidence>
<dbReference type="PANTHER" id="PTHR42780:SF1">
    <property type="entry name" value="ISOLEUCINE--TRNA LIGASE, CYTOPLASMIC"/>
    <property type="match status" value="1"/>
</dbReference>
<feature type="domain" description="Methionyl/Valyl/Leucyl/Isoleucyl-tRNA synthetase anticodon-binding" evidence="6">
    <location>
        <begin position="7"/>
        <end position="115"/>
    </location>
</feature>
<proteinExistence type="predicted"/>
<keyword evidence="2" id="KW-0547">Nucleotide-binding</keyword>
<dbReference type="EMBL" id="CAFAAV010000363">
    <property type="protein sequence ID" value="CAB4836062.1"/>
    <property type="molecule type" value="Genomic_DNA"/>
</dbReference>
<dbReference type="InterPro" id="IPR013155">
    <property type="entry name" value="M/V/L/I-tRNA-synth_anticd-bd"/>
</dbReference>
<sequence>MFAACGAVRSFLDALTNWYVRRSRDRFWAGDQDAIDTLHTVLALLCRALAPLLPLVTESVYQGLTGERSVHLTDYPSAADVPADPALVESMDLVRDVCSSTLRLRKAHGRRVRQPLAALQVAVPGSARLAPFTDLVADEVNVKSVTLTDDVDSVASYDLQVVPAKLGPRLGGQVQQVIKAVKSGDWQQTAGGVVAGGVALEEGEYALKLVVQGDGASTPLSAGAGIVLLDTALTPELEAEGVTRDLVRLVQQARRDAGLQVSDRISLTLGLPESVRRQVTAFQHLLTDATLATSLNWGTGETNADLDGEPIHITVAVAG</sequence>
<accession>A0A6J7AT49</accession>
<dbReference type="Gene3D" id="1.10.730.10">
    <property type="entry name" value="Isoleucyl-tRNA Synthetase, Domain 1"/>
    <property type="match status" value="1"/>
</dbReference>
<dbReference type="GO" id="GO:0006428">
    <property type="term" value="P:isoleucyl-tRNA aminoacylation"/>
    <property type="evidence" value="ECO:0007669"/>
    <property type="project" value="TreeGrafter"/>
</dbReference>
<evidence type="ECO:0000256" key="1">
    <source>
        <dbReference type="ARBA" id="ARBA00022598"/>
    </source>
</evidence>
<evidence type="ECO:0000256" key="5">
    <source>
        <dbReference type="ARBA" id="ARBA00023146"/>
    </source>
</evidence>
<dbReference type="AlphaFoldDB" id="A0A6J7AT49"/>
<dbReference type="InterPro" id="IPR023586">
    <property type="entry name" value="Ile-tRNA-ligase_type2"/>
</dbReference>
<dbReference type="GO" id="GO:0005524">
    <property type="term" value="F:ATP binding"/>
    <property type="evidence" value="ECO:0007669"/>
    <property type="project" value="UniProtKB-KW"/>
</dbReference>
<dbReference type="PANTHER" id="PTHR42780">
    <property type="entry name" value="SOLEUCYL-TRNA SYNTHETASE"/>
    <property type="match status" value="1"/>
</dbReference>
<keyword evidence="3" id="KW-0067">ATP-binding</keyword>
<dbReference type="Pfam" id="PF19302">
    <property type="entry name" value="DUF5915"/>
    <property type="match status" value="1"/>
</dbReference>
<reference evidence="7" key="1">
    <citation type="submission" date="2020-05" db="EMBL/GenBank/DDBJ databases">
        <authorList>
            <person name="Chiriac C."/>
            <person name="Salcher M."/>
            <person name="Ghai R."/>
            <person name="Kavagutti S V."/>
        </authorList>
    </citation>
    <scope>NUCLEOTIDE SEQUENCE</scope>
</reference>
<dbReference type="SUPFAM" id="SSF47323">
    <property type="entry name" value="Anticodon-binding domain of a subclass of class I aminoacyl-tRNA synthetases"/>
    <property type="match status" value="1"/>
</dbReference>
<dbReference type="InterPro" id="IPR009080">
    <property type="entry name" value="tRNAsynth_Ia_anticodon-bd"/>
</dbReference>
<dbReference type="Pfam" id="PF08264">
    <property type="entry name" value="Anticodon_1"/>
    <property type="match status" value="1"/>
</dbReference>
<dbReference type="GO" id="GO:0004822">
    <property type="term" value="F:isoleucine-tRNA ligase activity"/>
    <property type="evidence" value="ECO:0007669"/>
    <property type="project" value="InterPro"/>
</dbReference>
<evidence type="ECO:0000256" key="3">
    <source>
        <dbReference type="ARBA" id="ARBA00022840"/>
    </source>
</evidence>
<evidence type="ECO:0000259" key="6">
    <source>
        <dbReference type="Pfam" id="PF08264"/>
    </source>
</evidence>
<keyword evidence="5" id="KW-0030">Aminoacyl-tRNA synthetase</keyword>
<gene>
    <name evidence="7" type="ORF">UFOPK3099_02984</name>
</gene>
<evidence type="ECO:0000256" key="4">
    <source>
        <dbReference type="ARBA" id="ARBA00022917"/>
    </source>
</evidence>
<name>A0A6J7AT49_9ZZZZ</name>
<evidence type="ECO:0000313" key="7">
    <source>
        <dbReference type="EMBL" id="CAB4836062.1"/>
    </source>
</evidence>